<keyword evidence="1" id="KW-0596">Phosphopantetheine</keyword>
<dbReference type="InterPro" id="IPR045851">
    <property type="entry name" value="AMP-bd_C_sf"/>
</dbReference>
<dbReference type="AlphaFoldDB" id="Q84FL2"/>
<dbReference type="PROSITE" id="PS50075">
    <property type="entry name" value="CARRIER"/>
    <property type="match status" value="1"/>
</dbReference>
<keyword evidence="2" id="KW-0597">Phosphoprotein</keyword>
<evidence type="ECO:0000313" key="4">
    <source>
        <dbReference type="EMBL" id="AAO39105.1"/>
    </source>
</evidence>
<proteinExistence type="predicted"/>
<dbReference type="GO" id="GO:0044550">
    <property type="term" value="P:secondary metabolite biosynthetic process"/>
    <property type="evidence" value="ECO:0007669"/>
    <property type="project" value="TreeGrafter"/>
</dbReference>
<dbReference type="InterPro" id="IPR020806">
    <property type="entry name" value="PKS_PP-bd"/>
</dbReference>
<dbReference type="Pfam" id="PF00501">
    <property type="entry name" value="AMP-binding"/>
    <property type="match status" value="1"/>
</dbReference>
<dbReference type="InterPro" id="IPR036736">
    <property type="entry name" value="ACP-like_sf"/>
</dbReference>
<accession>Q84FL2</accession>
<feature type="domain" description="Carrier" evidence="3">
    <location>
        <begin position="498"/>
        <end position="573"/>
    </location>
</feature>
<dbReference type="Pfam" id="PF00550">
    <property type="entry name" value="PP-binding"/>
    <property type="match status" value="1"/>
</dbReference>
<evidence type="ECO:0000256" key="1">
    <source>
        <dbReference type="ARBA" id="ARBA00022450"/>
    </source>
</evidence>
<evidence type="ECO:0000259" key="3">
    <source>
        <dbReference type="PROSITE" id="PS50075"/>
    </source>
</evidence>
<name>Q84FL2_ENTAG</name>
<protein>
    <submittedName>
        <fullName evidence="4">AdmK</fullName>
    </submittedName>
</protein>
<dbReference type="SMART" id="SM00823">
    <property type="entry name" value="PKS_PP"/>
    <property type="match status" value="1"/>
</dbReference>
<dbReference type="Gene3D" id="3.30.300.30">
    <property type="match status" value="1"/>
</dbReference>
<sequence length="575" mass="64226">MHDKWSKTRRGESVQDDDLKNVLRTVRARYGQKNAIVFNEVACSYQELDRRIGICNQAISRSDTAVIINVKDKLKAITLMLAAIDCGVTFIPVDGDRPRSFLTKIATKFPQVRVINDVCFDTGLLVSHPLTHHGHAQVLPRAVEQGVMSVMYTSGSTGEPKGVQVRASSVLNLLHRPSFISLSDEDVVASYSSLSFDASTFEIFTPLLAGGTLVLLDKMVVLDEASLLHAIEQYRITCMWMTAGLFRSHMLSGDCRALARLRHLIVGGDKVDFHAAVSFLERSPNTQLYNGYGPTENTVFTTVALLDLHKLKREKRVPTGKLVGGGDYLLFDEHTGEYRKSGIGRLHVTGRGLSLGYHDNPVETGKVFTIIDGTRYYDTGDIVECTLDREFYFLGRQDRQVKLNGHRVELDDIEKTLENDRSIVKALCFIWNSHLVSLIEIQDKTANLDTIATRLRSQLSSFSFPDFLIENTQWPLTKNGKIDTKSLINQTINHLEMRQTDSAGRSVKSVAEQVLDKPVELLDAGLFDLGFDSISMLTFSHELNKQFDIKINLLDLYVAGTLQGVDDLVTNKINA</sequence>
<dbReference type="SUPFAM" id="SSF56801">
    <property type="entry name" value="Acetyl-CoA synthetase-like"/>
    <property type="match status" value="1"/>
</dbReference>
<reference evidence="4" key="1">
    <citation type="submission" date="2002-12" db="EMBL/GenBank/DDBJ databases">
        <title>Andrimid biosynthetic gene cluster from Erwinia herbicola Eh335.</title>
        <authorList>
            <person name="Jin M."/>
            <person name="Beer S."/>
            <person name="Clardy J."/>
        </authorList>
    </citation>
    <scope>NUCLEOTIDE SEQUENCE</scope>
    <source>
        <strain evidence="4">Eh335</strain>
    </source>
</reference>
<dbReference type="Gene3D" id="1.10.1200.10">
    <property type="entry name" value="ACP-like"/>
    <property type="match status" value="1"/>
</dbReference>
<dbReference type="PANTHER" id="PTHR45527">
    <property type="entry name" value="NONRIBOSOMAL PEPTIDE SYNTHETASE"/>
    <property type="match status" value="1"/>
</dbReference>
<dbReference type="EMBL" id="AY192157">
    <property type="protein sequence ID" value="AAO39105.1"/>
    <property type="molecule type" value="Genomic_DNA"/>
</dbReference>
<dbReference type="GO" id="GO:0005737">
    <property type="term" value="C:cytoplasm"/>
    <property type="evidence" value="ECO:0007669"/>
    <property type="project" value="TreeGrafter"/>
</dbReference>
<dbReference type="PANTHER" id="PTHR45527:SF1">
    <property type="entry name" value="FATTY ACID SYNTHASE"/>
    <property type="match status" value="1"/>
</dbReference>
<dbReference type="SUPFAM" id="SSF47336">
    <property type="entry name" value="ACP-like"/>
    <property type="match status" value="1"/>
</dbReference>
<dbReference type="PROSITE" id="PS00455">
    <property type="entry name" value="AMP_BINDING"/>
    <property type="match status" value="1"/>
</dbReference>
<dbReference type="InterPro" id="IPR042099">
    <property type="entry name" value="ANL_N_sf"/>
</dbReference>
<organism evidence="4">
    <name type="scientific">Enterobacter agglomerans</name>
    <name type="common">Erwinia herbicola</name>
    <name type="synonym">Pantoea agglomerans</name>
    <dbReference type="NCBI Taxonomy" id="549"/>
    <lineage>
        <taxon>Bacteria</taxon>
        <taxon>Pseudomonadati</taxon>
        <taxon>Pseudomonadota</taxon>
        <taxon>Gammaproteobacteria</taxon>
        <taxon>Enterobacterales</taxon>
        <taxon>Erwiniaceae</taxon>
        <taxon>Pantoea</taxon>
        <taxon>Pantoea agglomerans group</taxon>
    </lineage>
</organism>
<evidence type="ECO:0000256" key="2">
    <source>
        <dbReference type="ARBA" id="ARBA00022553"/>
    </source>
</evidence>
<dbReference type="InterPro" id="IPR020845">
    <property type="entry name" value="AMP-binding_CS"/>
</dbReference>
<dbReference type="GO" id="GO:0043041">
    <property type="term" value="P:amino acid activation for nonribosomal peptide biosynthetic process"/>
    <property type="evidence" value="ECO:0007669"/>
    <property type="project" value="TreeGrafter"/>
</dbReference>
<dbReference type="InterPro" id="IPR009081">
    <property type="entry name" value="PP-bd_ACP"/>
</dbReference>
<dbReference type="Gene3D" id="3.40.50.12780">
    <property type="entry name" value="N-terminal domain of ligase-like"/>
    <property type="match status" value="1"/>
</dbReference>
<dbReference type="InterPro" id="IPR000873">
    <property type="entry name" value="AMP-dep_synth/lig_dom"/>
</dbReference>
<dbReference type="GO" id="GO:0031177">
    <property type="term" value="F:phosphopantetheine binding"/>
    <property type="evidence" value="ECO:0007669"/>
    <property type="project" value="InterPro"/>
</dbReference>